<dbReference type="InterPro" id="IPR014913">
    <property type="entry name" value="YppE-like"/>
</dbReference>
<dbReference type="Gene3D" id="1.20.120.440">
    <property type="entry name" value="YppE-like"/>
    <property type="match status" value="1"/>
</dbReference>
<evidence type="ECO:0000313" key="2">
    <source>
        <dbReference type="Proteomes" id="UP001197626"/>
    </source>
</evidence>
<dbReference type="EMBL" id="CP086654">
    <property type="protein sequence ID" value="UEX89165.1"/>
    <property type="molecule type" value="Genomic_DNA"/>
</dbReference>
<evidence type="ECO:0000313" key="1">
    <source>
        <dbReference type="EMBL" id="UEX89165.1"/>
    </source>
</evidence>
<reference evidence="1 2" key="1">
    <citation type="journal article" date="2022" name="Pathogens">
        <title>Staphylococcus ratti sp. nov. Isolated from a Lab Rat.</title>
        <authorList>
            <person name="Kovarovic V."/>
            <person name="Sedlacek I."/>
            <person name="Petras P."/>
            <person name="Kralova S."/>
            <person name="Maslanova I."/>
            <person name="Svec P."/>
            <person name="Neumann-Schaal M."/>
            <person name="Botka T."/>
            <person name="Gelbicova T."/>
            <person name="Stankova E."/>
            <person name="Doskar J."/>
            <person name="Pantucek R."/>
        </authorList>
    </citation>
    <scope>NUCLEOTIDE SEQUENCE [LARGE SCALE GENOMIC DNA]</scope>
    <source>
        <strain evidence="1 2">CCM 9025</strain>
    </source>
</reference>
<protein>
    <submittedName>
        <fullName evidence="1">DUF1798 family protein</fullName>
    </submittedName>
</protein>
<gene>
    <name evidence="1" type="ORF">LN051_06150</name>
</gene>
<accession>A0ABY3PA30</accession>
<dbReference type="Pfam" id="PF08807">
    <property type="entry name" value="DUF1798"/>
    <property type="match status" value="1"/>
</dbReference>
<dbReference type="SUPFAM" id="SSF140415">
    <property type="entry name" value="YppE-like"/>
    <property type="match status" value="1"/>
</dbReference>
<name>A0ABY3PA30_9STAP</name>
<dbReference type="Proteomes" id="UP001197626">
    <property type="component" value="Chromosome"/>
</dbReference>
<keyword evidence="2" id="KW-1185">Reference proteome</keyword>
<sequence length="110" mass="13137">MIEQLILINEQIQNRFILAKRGQSFQFDTEIKPFINDVDVIISKFKTYQAKIIQLPYFNEQKFHQLIKLIEETSIECHYATTSTKIFNEKEKVITHDLNYIKQMSESKHV</sequence>
<proteinExistence type="predicted"/>
<organism evidence="1 2">
    <name type="scientific">Staphylococcus ratti</name>
    <dbReference type="NCBI Taxonomy" id="2892440"/>
    <lineage>
        <taxon>Bacteria</taxon>
        <taxon>Bacillati</taxon>
        <taxon>Bacillota</taxon>
        <taxon>Bacilli</taxon>
        <taxon>Bacillales</taxon>
        <taxon>Staphylococcaceae</taxon>
        <taxon>Staphylococcus</taxon>
    </lineage>
</organism>
<dbReference type="RefSeq" id="WP_229291669.1">
    <property type="nucleotide sequence ID" value="NZ_CP086654.1"/>
</dbReference>
<dbReference type="InterPro" id="IPR023351">
    <property type="entry name" value="YppE-like_sf"/>
</dbReference>